<dbReference type="FunFam" id="3.40.1010.10:FF:000007">
    <property type="entry name" value="Ribosomal RNA small subunit methyltransferase I"/>
    <property type="match status" value="1"/>
</dbReference>
<dbReference type="InterPro" id="IPR014777">
    <property type="entry name" value="4pyrrole_Mease_sub1"/>
</dbReference>
<keyword evidence="1 6" id="KW-0963">Cytoplasm</keyword>
<dbReference type="CDD" id="cd11648">
    <property type="entry name" value="RsmI"/>
    <property type="match status" value="1"/>
</dbReference>
<dbReference type="PIRSF" id="PIRSF005917">
    <property type="entry name" value="MTase_YraL"/>
    <property type="match status" value="1"/>
</dbReference>
<gene>
    <name evidence="6" type="primary">rsmI</name>
    <name evidence="8" type="ORF">CAY53_11460</name>
</gene>
<feature type="domain" description="Tetrapyrrole methylase" evidence="7">
    <location>
        <begin position="10"/>
        <end position="209"/>
    </location>
</feature>
<evidence type="ECO:0000256" key="4">
    <source>
        <dbReference type="ARBA" id="ARBA00022679"/>
    </source>
</evidence>
<dbReference type="GO" id="GO:0005737">
    <property type="term" value="C:cytoplasm"/>
    <property type="evidence" value="ECO:0007669"/>
    <property type="project" value="UniProtKB-SubCell"/>
</dbReference>
<dbReference type="NCBIfam" id="TIGR00096">
    <property type="entry name" value="16S rRNA (cytidine(1402)-2'-O)-methyltransferase"/>
    <property type="match status" value="1"/>
</dbReference>
<dbReference type="Proteomes" id="UP000239867">
    <property type="component" value="Chromosome"/>
</dbReference>
<sequence>MPSPDPQAGTLTLVATPIGNLADMSFRAVEALKKADCIACEDTRHSRRLCAHYGISARLISYYREKERERGAQLVQLLRAGRNIALITDAGTPGLSDPGAVLVRLARAAGITVTAVPGASALMTALALAGLESHDFYFGGFLPATSAARQQCLRRLAPLPCPLVFYEAPHRIHACLQDLCTVFGERQAQLFRELTKLHEERLAGALPELRDRVAAGVKGELVLVIAGHEGQPTAGAEDLAAMLRWHRDECGASLKEAVNATAQALALPRTPVYRAALALWQETTSS</sequence>
<dbReference type="Gene3D" id="3.30.950.10">
    <property type="entry name" value="Methyltransferase, Cobalt-precorrin-4 Transmethylase, Domain 2"/>
    <property type="match status" value="1"/>
</dbReference>
<dbReference type="SUPFAM" id="SSF53790">
    <property type="entry name" value="Tetrapyrrole methylase"/>
    <property type="match status" value="1"/>
</dbReference>
<dbReference type="EMBL" id="CP021255">
    <property type="protein sequence ID" value="AVD72013.1"/>
    <property type="molecule type" value="Genomic_DNA"/>
</dbReference>
<evidence type="ECO:0000256" key="2">
    <source>
        <dbReference type="ARBA" id="ARBA00022552"/>
    </source>
</evidence>
<organism evidence="8 9">
    <name type="scientific">Desulfobulbus oralis</name>
    <dbReference type="NCBI Taxonomy" id="1986146"/>
    <lineage>
        <taxon>Bacteria</taxon>
        <taxon>Pseudomonadati</taxon>
        <taxon>Thermodesulfobacteriota</taxon>
        <taxon>Desulfobulbia</taxon>
        <taxon>Desulfobulbales</taxon>
        <taxon>Desulfobulbaceae</taxon>
        <taxon>Desulfobulbus</taxon>
    </lineage>
</organism>
<dbReference type="RefSeq" id="WP_104937218.1">
    <property type="nucleotide sequence ID" value="NZ_CP021255.1"/>
</dbReference>
<dbReference type="InterPro" id="IPR008189">
    <property type="entry name" value="rRNA_ssu_MeTfrase_I"/>
</dbReference>
<evidence type="ECO:0000256" key="5">
    <source>
        <dbReference type="ARBA" id="ARBA00022691"/>
    </source>
</evidence>
<dbReference type="KEGG" id="deo:CAY53_11460"/>
<proteinExistence type="inferred from homology"/>
<evidence type="ECO:0000313" key="9">
    <source>
        <dbReference type="Proteomes" id="UP000239867"/>
    </source>
</evidence>
<evidence type="ECO:0000256" key="3">
    <source>
        <dbReference type="ARBA" id="ARBA00022603"/>
    </source>
</evidence>
<dbReference type="InterPro" id="IPR014776">
    <property type="entry name" value="4pyrrole_Mease_sub2"/>
</dbReference>
<keyword evidence="5 6" id="KW-0949">S-adenosyl-L-methionine</keyword>
<dbReference type="HAMAP" id="MF_01877">
    <property type="entry name" value="16SrRNA_methyltr_I"/>
    <property type="match status" value="1"/>
</dbReference>
<accession>A0A2L1GQQ5</accession>
<keyword evidence="2 6" id="KW-0698">rRNA processing</keyword>
<evidence type="ECO:0000313" key="8">
    <source>
        <dbReference type="EMBL" id="AVD72013.1"/>
    </source>
</evidence>
<keyword evidence="9" id="KW-1185">Reference proteome</keyword>
<evidence type="ECO:0000256" key="6">
    <source>
        <dbReference type="HAMAP-Rule" id="MF_01877"/>
    </source>
</evidence>
<reference evidence="8 9" key="1">
    <citation type="journal article" date="2018" name="MBio">
        <title>Insights into the evolution of host association through the isolation and characterization of a novel human periodontal pathobiont, Desulfobulbus oralis.</title>
        <authorList>
            <person name="Cross K.L."/>
            <person name="Chirania P."/>
            <person name="Xiong W."/>
            <person name="Beall C.J."/>
            <person name="Elkins J.G."/>
            <person name="Giannone R.J."/>
            <person name="Griffen A.L."/>
            <person name="Guss A.M."/>
            <person name="Hettich R.L."/>
            <person name="Joshi S.S."/>
            <person name="Mokrzan E.M."/>
            <person name="Martin R.K."/>
            <person name="Zhulin I.B."/>
            <person name="Leys E.J."/>
            <person name="Podar M."/>
        </authorList>
    </citation>
    <scope>NUCLEOTIDE SEQUENCE [LARGE SCALE GENOMIC DNA]</scope>
    <source>
        <strain evidence="8 9">ORNL</strain>
    </source>
</reference>
<dbReference type="Pfam" id="PF00590">
    <property type="entry name" value="TP_methylase"/>
    <property type="match status" value="1"/>
</dbReference>
<dbReference type="InterPro" id="IPR000878">
    <property type="entry name" value="4pyrrol_Mease"/>
</dbReference>
<keyword evidence="3 6" id="KW-0489">Methyltransferase</keyword>
<keyword evidence="4 6" id="KW-0808">Transferase</keyword>
<dbReference type="Gene3D" id="3.40.1010.10">
    <property type="entry name" value="Cobalt-precorrin-4 Transmethylase, Domain 1"/>
    <property type="match status" value="1"/>
</dbReference>
<dbReference type="GO" id="GO:0070677">
    <property type="term" value="F:rRNA (cytosine-2'-O-)-methyltransferase activity"/>
    <property type="evidence" value="ECO:0007669"/>
    <property type="project" value="UniProtKB-UniRule"/>
</dbReference>
<dbReference type="OrthoDB" id="9809084at2"/>
<dbReference type="PANTHER" id="PTHR46111">
    <property type="entry name" value="RIBOSOMAL RNA SMALL SUBUNIT METHYLTRANSFERASE I"/>
    <property type="match status" value="1"/>
</dbReference>
<evidence type="ECO:0000259" key="7">
    <source>
        <dbReference type="Pfam" id="PF00590"/>
    </source>
</evidence>
<dbReference type="EC" id="2.1.1.198" evidence="6"/>
<comment type="catalytic activity">
    <reaction evidence="6">
        <text>cytidine(1402) in 16S rRNA + S-adenosyl-L-methionine = 2'-O-methylcytidine(1402) in 16S rRNA + S-adenosyl-L-homocysteine + H(+)</text>
        <dbReference type="Rhea" id="RHEA:42924"/>
        <dbReference type="Rhea" id="RHEA-COMP:10285"/>
        <dbReference type="Rhea" id="RHEA-COMP:10286"/>
        <dbReference type="ChEBI" id="CHEBI:15378"/>
        <dbReference type="ChEBI" id="CHEBI:57856"/>
        <dbReference type="ChEBI" id="CHEBI:59789"/>
        <dbReference type="ChEBI" id="CHEBI:74495"/>
        <dbReference type="ChEBI" id="CHEBI:82748"/>
        <dbReference type="EC" id="2.1.1.198"/>
    </reaction>
</comment>
<evidence type="ECO:0000256" key="1">
    <source>
        <dbReference type="ARBA" id="ARBA00022490"/>
    </source>
</evidence>
<dbReference type="PANTHER" id="PTHR46111:SF1">
    <property type="entry name" value="RIBOSOMAL RNA SMALL SUBUNIT METHYLTRANSFERASE I"/>
    <property type="match status" value="1"/>
</dbReference>
<comment type="function">
    <text evidence="6">Catalyzes the 2'-O-methylation of the ribose of cytidine 1402 (C1402) in 16S rRNA.</text>
</comment>
<dbReference type="InterPro" id="IPR035996">
    <property type="entry name" value="4pyrrol_Methylase_sf"/>
</dbReference>
<comment type="subcellular location">
    <subcellularLocation>
        <location evidence="6">Cytoplasm</location>
    </subcellularLocation>
</comment>
<comment type="similarity">
    <text evidence="6">Belongs to the methyltransferase superfamily. RsmI family.</text>
</comment>
<dbReference type="AlphaFoldDB" id="A0A2L1GQQ5"/>
<protein>
    <recommendedName>
        <fullName evidence="6">Ribosomal RNA small subunit methyltransferase I</fullName>
        <ecNumber evidence="6">2.1.1.198</ecNumber>
    </recommendedName>
    <alternativeName>
        <fullName evidence="6">16S rRNA 2'-O-ribose C1402 methyltransferase</fullName>
    </alternativeName>
    <alternativeName>
        <fullName evidence="6">rRNA (cytidine-2'-O-)-methyltransferase RsmI</fullName>
    </alternativeName>
</protein>
<dbReference type="FunFam" id="3.30.950.10:FF:000002">
    <property type="entry name" value="Ribosomal RNA small subunit methyltransferase I"/>
    <property type="match status" value="1"/>
</dbReference>
<name>A0A2L1GQQ5_9BACT</name>